<sequence>MMKKLLFLVFLVGAAIQSQTFVKGTMSPEISDLEYVILYQLKGAKQLYITNVEINNGEFKVDFPENSPKGMYRLVYDMNNGGFVDVLYSNESIELKFDPMFPSGTIQFLSSEENKLYANYKIQTDNLKHKLDSLQLSFFRLKEAIALKFTSEYYKKTRKDYLETQTKFEKNSKNMLANNFVKASKKYYAHEVFLSPQLYLNSEKLHYFDAIDFENTVLQNSIFYTEKIVDYVFYLNQSDDIEVQNKLYINAINEVIEKIDENLTLKSEILTTLMYNFSQLENATLIDYIIENHYNKLPQEYQNSSDIEQIQNSVKFAIGKMAPDFSWTKNGKENSLYKIDKTAAYLLVFWSTTCSHCLVEIPQLYEFIKDNEEVHVIAIALENDALGFNHHTEKFEKWTNVLGLERWQNSIARAYEINSTPTYFILDVNKKIISKPYALEDIKNYFRKD</sequence>
<dbReference type="Proteomes" id="UP000298517">
    <property type="component" value="Unassembled WGS sequence"/>
</dbReference>
<dbReference type="SUPFAM" id="SSF52833">
    <property type="entry name" value="Thioredoxin-like"/>
    <property type="match status" value="1"/>
</dbReference>
<feature type="domain" description="Redoxin" evidence="6">
    <location>
        <begin position="319"/>
        <end position="434"/>
    </location>
</feature>
<organism evidence="7 8">
    <name type="scientific">Gramella jeungdoensis</name>
    <dbReference type="NCBI Taxonomy" id="708091"/>
    <lineage>
        <taxon>Bacteria</taxon>
        <taxon>Pseudomonadati</taxon>
        <taxon>Bacteroidota</taxon>
        <taxon>Flavobacteriia</taxon>
        <taxon>Flavobacteriales</taxon>
        <taxon>Flavobacteriaceae</taxon>
        <taxon>Christiangramia</taxon>
    </lineage>
</organism>
<keyword evidence="2" id="KW-0201">Cytochrome c-type biogenesis</keyword>
<name>A0A4Y8AR80_9FLAO</name>
<evidence type="ECO:0000256" key="3">
    <source>
        <dbReference type="ARBA" id="ARBA00023157"/>
    </source>
</evidence>
<dbReference type="PANTHER" id="PTHR42852:SF6">
    <property type="entry name" value="THIOL:DISULFIDE INTERCHANGE PROTEIN DSBE"/>
    <property type="match status" value="1"/>
</dbReference>
<evidence type="ECO:0000256" key="2">
    <source>
        <dbReference type="ARBA" id="ARBA00022748"/>
    </source>
</evidence>
<feature type="signal peptide" evidence="5">
    <location>
        <begin position="1"/>
        <end position="20"/>
    </location>
</feature>
<comment type="subcellular location">
    <subcellularLocation>
        <location evidence="1">Cell envelope</location>
    </subcellularLocation>
</comment>
<dbReference type="GO" id="GO:0030313">
    <property type="term" value="C:cell envelope"/>
    <property type="evidence" value="ECO:0007669"/>
    <property type="project" value="UniProtKB-SubCell"/>
</dbReference>
<dbReference type="AlphaFoldDB" id="A0A4Y8AR80"/>
<evidence type="ECO:0000259" key="6">
    <source>
        <dbReference type="Pfam" id="PF08534"/>
    </source>
</evidence>
<keyword evidence="4" id="KW-0676">Redox-active center</keyword>
<protein>
    <submittedName>
        <fullName evidence="7">Redoxin domain-containing protein</fullName>
    </submittedName>
</protein>
<dbReference type="EMBL" id="SNQI01000003">
    <property type="protein sequence ID" value="TEW73727.1"/>
    <property type="molecule type" value="Genomic_DNA"/>
</dbReference>
<reference evidence="7 8" key="1">
    <citation type="journal article" date="2011" name="J. Microbiol.">
        <title>Gramella jeungdoensis sp. nov., isolated from a solar saltern in Korea.</title>
        <authorList>
            <person name="Joung Y."/>
            <person name="Kim H."/>
            <person name="Jang T."/>
            <person name="Ahn T.S."/>
            <person name="Joh K."/>
        </authorList>
    </citation>
    <scope>NUCLEOTIDE SEQUENCE [LARGE SCALE GENOMIC DNA]</scope>
    <source>
        <strain evidence="7 8">KCTC 23123</strain>
    </source>
</reference>
<dbReference type="InterPro" id="IPR036249">
    <property type="entry name" value="Thioredoxin-like_sf"/>
</dbReference>
<dbReference type="Gene3D" id="3.40.30.10">
    <property type="entry name" value="Glutaredoxin"/>
    <property type="match status" value="1"/>
</dbReference>
<evidence type="ECO:0000313" key="7">
    <source>
        <dbReference type="EMBL" id="TEW73727.1"/>
    </source>
</evidence>
<dbReference type="GO" id="GO:0017004">
    <property type="term" value="P:cytochrome complex assembly"/>
    <property type="evidence" value="ECO:0007669"/>
    <property type="project" value="UniProtKB-KW"/>
</dbReference>
<dbReference type="PANTHER" id="PTHR42852">
    <property type="entry name" value="THIOL:DISULFIDE INTERCHANGE PROTEIN DSBE"/>
    <property type="match status" value="1"/>
</dbReference>
<comment type="caution">
    <text evidence="7">The sequence shown here is derived from an EMBL/GenBank/DDBJ whole genome shotgun (WGS) entry which is preliminary data.</text>
</comment>
<proteinExistence type="predicted"/>
<gene>
    <name evidence="7" type="ORF">E2488_09595</name>
</gene>
<dbReference type="InterPro" id="IPR013740">
    <property type="entry name" value="Redoxin"/>
</dbReference>
<evidence type="ECO:0000256" key="5">
    <source>
        <dbReference type="SAM" id="SignalP"/>
    </source>
</evidence>
<accession>A0A4Y8AR80</accession>
<keyword evidence="8" id="KW-1185">Reference proteome</keyword>
<keyword evidence="3" id="KW-1015">Disulfide bond</keyword>
<feature type="chain" id="PRO_5021484770" evidence="5">
    <location>
        <begin position="21"/>
        <end position="449"/>
    </location>
</feature>
<dbReference type="Pfam" id="PF08534">
    <property type="entry name" value="Redoxin"/>
    <property type="match status" value="1"/>
</dbReference>
<keyword evidence="5" id="KW-0732">Signal</keyword>
<evidence type="ECO:0000256" key="1">
    <source>
        <dbReference type="ARBA" id="ARBA00004196"/>
    </source>
</evidence>
<evidence type="ECO:0000313" key="8">
    <source>
        <dbReference type="Proteomes" id="UP000298517"/>
    </source>
</evidence>
<evidence type="ECO:0000256" key="4">
    <source>
        <dbReference type="ARBA" id="ARBA00023284"/>
    </source>
</evidence>
<dbReference type="InterPro" id="IPR050553">
    <property type="entry name" value="Thioredoxin_ResA/DsbE_sf"/>
</dbReference>